<gene>
    <name evidence="1" type="ORF">QBC41DRAFT_224717</name>
</gene>
<comment type="caution">
    <text evidence="1">The sequence shown here is derived from an EMBL/GenBank/DDBJ whole genome shotgun (WGS) entry which is preliminary data.</text>
</comment>
<sequence length="280" mass="30359">MKEEPHDNPPVVPAPSNNANSGISSAAISLRAMIASLEKLSGRMVDMSSYMADMSSHMASLSSNMAVLSANMAGMSTNMEKVNTTLEKAIDSFATLDATLEKVHASLEKVHKVAQEPCRNAILQPNGNRQPQVTQQQRIVQQQQALQSQLQARQQQQIAQQLAQQQLAAAQLAAGPRQQASAHMLQPHGLAAATPDYHFWNNTQWATESVQKNKNNAYNNGAAGIPPMQPQARHVSAPLRYPLAQDQSRAAVPADPNAIDKLAQSFRVPGDAAHKRRRGN</sequence>
<evidence type="ECO:0000313" key="2">
    <source>
        <dbReference type="Proteomes" id="UP001174997"/>
    </source>
</evidence>
<protein>
    <submittedName>
        <fullName evidence="1">Uncharacterized protein</fullName>
    </submittedName>
</protein>
<accession>A0AA39ZDQ9</accession>
<dbReference type="EMBL" id="JAULSY010000047">
    <property type="protein sequence ID" value="KAK0669087.1"/>
    <property type="molecule type" value="Genomic_DNA"/>
</dbReference>
<reference evidence="1" key="1">
    <citation type="submission" date="2023-06" db="EMBL/GenBank/DDBJ databases">
        <title>Genome-scale phylogeny and comparative genomics of the fungal order Sordariales.</title>
        <authorList>
            <consortium name="Lawrence Berkeley National Laboratory"/>
            <person name="Hensen N."/>
            <person name="Bonometti L."/>
            <person name="Westerberg I."/>
            <person name="Brannstrom I.O."/>
            <person name="Guillou S."/>
            <person name="Cros-Aarteil S."/>
            <person name="Calhoun S."/>
            <person name="Haridas S."/>
            <person name="Kuo A."/>
            <person name="Mondo S."/>
            <person name="Pangilinan J."/>
            <person name="Riley R."/>
            <person name="Labutti K."/>
            <person name="Andreopoulos B."/>
            <person name="Lipzen A."/>
            <person name="Chen C."/>
            <person name="Yanf M."/>
            <person name="Daum C."/>
            <person name="Ng V."/>
            <person name="Clum A."/>
            <person name="Steindorff A."/>
            <person name="Ohm R."/>
            <person name="Martin F."/>
            <person name="Silar P."/>
            <person name="Natvig D."/>
            <person name="Lalanne C."/>
            <person name="Gautier V."/>
            <person name="Ament-Velasquez S.L."/>
            <person name="Kruys A."/>
            <person name="Hutchinson M.I."/>
            <person name="Powell A.J."/>
            <person name="Barry K."/>
            <person name="Miller A.N."/>
            <person name="Grigoriev I.V."/>
            <person name="Debuchy R."/>
            <person name="Gladieux P."/>
            <person name="Thoren M.H."/>
            <person name="Johannesson H."/>
        </authorList>
    </citation>
    <scope>NUCLEOTIDE SEQUENCE</scope>
    <source>
        <strain evidence="1">CBS 307.81</strain>
    </source>
</reference>
<dbReference type="AlphaFoldDB" id="A0AA39ZDQ9"/>
<name>A0AA39ZDQ9_9PEZI</name>
<evidence type="ECO:0000313" key="1">
    <source>
        <dbReference type="EMBL" id="KAK0669087.1"/>
    </source>
</evidence>
<proteinExistence type="predicted"/>
<dbReference type="Proteomes" id="UP001174997">
    <property type="component" value="Unassembled WGS sequence"/>
</dbReference>
<dbReference type="Gene3D" id="1.20.1480.30">
    <property type="entry name" value="Designed four-helix bundle protein"/>
    <property type="match status" value="1"/>
</dbReference>
<organism evidence="1 2">
    <name type="scientific">Cercophora samala</name>
    <dbReference type="NCBI Taxonomy" id="330535"/>
    <lineage>
        <taxon>Eukaryota</taxon>
        <taxon>Fungi</taxon>
        <taxon>Dikarya</taxon>
        <taxon>Ascomycota</taxon>
        <taxon>Pezizomycotina</taxon>
        <taxon>Sordariomycetes</taxon>
        <taxon>Sordariomycetidae</taxon>
        <taxon>Sordariales</taxon>
        <taxon>Lasiosphaeriaceae</taxon>
        <taxon>Cercophora</taxon>
    </lineage>
</organism>
<keyword evidence="2" id="KW-1185">Reference proteome</keyword>